<feature type="compositionally biased region" description="Acidic residues" evidence="1">
    <location>
        <begin position="1"/>
        <end position="13"/>
    </location>
</feature>
<reference evidence="2" key="1">
    <citation type="submission" date="2021-06" db="EMBL/GenBank/DDBJ databases">
        <authorList>
            <person name="Kallberg Y."/>
            <person name="Tangrot J."/>
            <person name="Rosling A."/>
        </authorList>
    </citation>
    <scope>NUCLEOTIDE SEQUENCE</scope>
    <source>
        <strain evidence="2">87-6 pot B 2015</strain>
    </source>
</reference>
<dbReference type="Proteomes" id="UP000789375">
    <property type="component" value="Unassembled WGS sequence"/>
</dbReference>
<protein>
    <submittedName>
        <fullName evidence="2">2574_t:CDS:1</fullName>
    </submittedName>
</protein>
<evidence type="ECO:0000313" key="3">
    <source>
        <dbReference type="Proteomes" id="UP000789375"/>
    </source>
</evidence>
<organism evidence="2 3">
    <name type="scientific">Funneliformis mosseae</name>
    <name type="common">Endomycorrhizal fungus</name>
    <name type="synonym">Glomus mosseae</name>
    <dbReference type="NCBI Taxonomy" id="27381"/>
    <lineage>
        <taxon>Eukaryota</taxon>
        <taxon>Fungi</taxon>
        <taxon>Fungi incertae sedis</taxon>
        <taxon>Mucoromycota</taxon>
        <taxon>Glomeromycotina</taxon>
        <taxon>Glomeromycetes</taxon>
        <taxon>Glomerales</taxon>
        <taxon>Glomeraceae</taxon>
        <taxon>Funneliformis</taxon>
    </lineage>
</organism>
<dbReference type="AlphaFoldDB" id="A0A9N9EQW3"/>
<feature type="region of interest" description="Disordered" evidence="1">
    <location>
        <begin position="1"/>
        <end position="24"/>
    </location>
</feature>
<feature type="region of interest" description="Disordered" evidence="1">
    <location>
        <begin position="120"/>
        <end position="164"/>
    </location>
</feature>
<sequence>MEEPEESDTEDQTDNIQSSDIYKVQPNRDRSLKSLALSILKYLPEDILREEPDFSSIKSNDTIQDCEVCQECDKPILTEDPPRSLVINVCGDMIHRTCAGKPDKRGVLLCSCGVADDKDPSLPSEEEMDVNGEEESARSDSNSGGKKRANEDTDSSASKKSKKYIQPEDSNILKKLIRELSSDTTHLSEIKEKKGLHREAVREVKSDRTLFDLYLKISNAEERSEKARNEVIFAYYYFGEELEKRLAHYRKTNNEEHEAKKKLYDAVKDQLPKEVTRSAVRKKSDRAGKVYDLFFRISDDKTQRLLFIQRIKSISATSISKLSDDDIKYVASQVRKNTRQN</sequence>
<keyword evidence="3" id="KW-1185">Reference proteome</keyword>
<comment type="caution">
    <text evidence="2">The sequence shown here is derived from an EMBL/GenBank/DDBJ whole genome shotgun (WGS) entry which is preliminary data.</text>
</comment>
<evidence type="ECO:0000256" key="1">
    <source>
        <dbReference type="SAM" id="MobiDB-lite"/>
    </source>
</evidence>
<evidence type="ECO:0000313" key="2">
    <source>
        <dbReference type="EMBL" id="CAG8684898.1"/>
    </source>
</evidence>
<gene>
    <name evidence="2" type="ORF">FMOSSE_LOCUS13083</name>
</gene>
<feature type="compositionally biased region" description="Acidic residues" evidence="1">
    <location>
        <begin position="124"/>
        <end position="134"/>
    </location>
</feature>
<accession>A0A9N9EQW3</accession>
<name>A0A9N9EQW3_FUNMO</name>
<dbReference type="EMBL" id="CAJVPP010007149">
    <property type="protein sequence ID" value="CAG8684898.1"/>
    <property type="molecule type" value="Genomic_DNA"/>
</dbReference>
<proteinExistence type="predicted"/>